<evidence type="ECO:0008006" key="4">
    <source>
        <dbReference type="Google" id="ProtNLM"/>
    </source>
</evidence>
<dbReference type="Proteomes" id="UP000236333">
    <property type="component" value="Unassembled WGS sequence"/>
</dbReference>
<feature type="region of interest" description="Disordered" evidence="1">
    <location>
        <begin position="144"/>
        <end position="174"/>
    </location>
</feature>
<keyword evidence="3" id="KW-1185">Reference proteome</keyword>
<protein>
    <recommendedName>
        <fullName evidence="4">O-fucosyltransferase family protein</fullName>
    </recommendedName>
</protein>
<organism evidence="2 3">
    <name type="scientific">Tetrabaena socialis</name>
    <dbReference type="NCBI Taxonomy" id="47790"/>
    <lineage>
        <taxon>Eukaryota</taxon>
        <taxon>Viridiplantae</taxon>
        <taxon>Chlorophyta</taxon>
        <taxon>core chlorophytes</taxon>
        <taxon>Chlorophyceae</taxon>
        <taxon>CS clade</taxon>
        <taxon>Chlamydomonadales</taxon>
        <taxon>Tetrabaenaceae</taxon>
        <taxon>Tetrabaena</taxon>
    </lineage>
</organism>
<dbReference type="AlphaFoldDB" id="A0A2J8A082"/>
<dbReference type="Gene3D" id="3.40.50.11350">
    <property type="match status" value="1"/>
</dbReference>
<dbReference type="EMBL" id="PGGS01000271">
    <property type="protein sequence ID" value="PNH05916.1"/>
    <property type="molecule type" value="Genomic_DNA"/>
</dbReference>
<name>A0A2J8A082_9CHLO</name>
<proteinExistence type="predicted"/>
<feature type="region of interest" description="Disordered" evidence="1">
    <location>
        <begin position="17"/>
        <end position="37"/>
    </location>
</feature>
<comment type="caution">
    <text evidence="2">The sequence shown here is derived from an EMBL/GenBank/DDBJ whole genome shotgun (WGS) entry which is preliminary data.</text>
</comment>
<reference evidence="2 3" key="1">
    <citation type="journal article" date="2017" name="Mol. Biol. Evol.">
        <title>The 4-celled Tetrabaena socialis nuclear genome reveals the essential components for genetic control of cell number at the origin of multicellularity in the volvocine lineage.</title>
        <authorList>
            <person name="Featherston J."/>
            <person name="Arakaki Y."/>
            <person name="Hanschen E.R."/>
            <person name="Ferris P.J."/>
            <person name="Michod R.E."/>
            <person name="Olson B.J.S.C."/>
            <person name="Nozaki H."/>
            <person name="Durand P.M."/>
        </authorList>
    </citation>
    <scope>NUCLEOTIDE SEQUENCE [LARGE SCALE GENOMIC DNA]</scope>
    <source>
        <strain evidence="2 3">NIES-571</strain>
    </source>
</reference>
<evidence type="ECO:0000313" key="3">
    <source>
        <dbReference type="Proteomes" id="UP000236333"/>
    </source>
</evidence>
<evidence type="ECO:0000313" key="2">
    <source>
        <dbReference type="EMBL" id="PNH05916.1"/>
    </source>
</evidence>
<sequence length="546" mass="55472">MYSQCCAMRAVLTVQSGPRRGEGLAGPAATGGSKSSGRIKSVVTADAGITDVWGAKGGGAAAKRRSPRGGVAPGRTTVAAAEDGAAADSGPPPFLVPLLPYGLSNQVVALKEALALAAVLKWPVVSYGFWPHHTELEAAGLAGNASQPAAGDAERGGASRGGGNEGGDQEPGRDTVRTAMISYDTIFDRRSLAPSVTIIGLEDAVRQHGWSGRPDVLLSISPIGLTPTTDKLAAAGVLDLQGVAMMRNHAFSGLLRAQLNALPCCTERCPRRVTARMGKSPAIAATARDFVFAALSGARPATPMSTQGQAGVAAAAATTAPPAPYIALHIRPYPDPCLDYFAAMDTFDATDAAKVCKNPRLLAQMVPLVWRAVAAWRGGAGQQGPPPPVFIMSHPRVRDVVRREIRRLWAAQGAAGGAAAAAEAATAAGHEPGVALSLPLPLPALHFLDVSDLPAELRHQVAANSLLSVVEQEVCRTAAVFIGTAASSISVLVAQERAAEAEAVGGGGGTLGGRSGDAVGARVVEGGGGVAGIIALSGWEGTTVLL</sequence>
<evidence type="ECO:0000256" key="1">
    <source>
        <dbReference type="SAM" id="MobiDB-lite"/>
    </source>
</evidence>
<accession>A0A2J8A082</accession>
<gene>
    <name evidence="2" type="ORF">TSOC_007765</name>
</gene>
<dbReference type="OrthoDB" id="549602at2759"/>